<organism evidence="1 2">
    <name type="scientific">Mycena alexandri</name>
    <dbReference type="NCBI Taxonomy" id="1745969"/>
    <lineage>
        <taxon>Eukaryota</taxon>
        <taxon>Fungi</taxon>
        <taxon>Dikarya</taxon>
        <taxon>Basidiomycota</taxon>
        <taxon>Agaricomycotina</taxon>
        <taxon>Agaricomycetes</taxon>
        <taxon>Agaricomycetidae</taxon>
        <taxon>Agaricales</taxon>
        <taxon>Marasmiineae</taxon>
        <taxon>Mycenaceae</taxon>
        <taxon>Mycena</taxon>
    </lineage>
</organism>
<dbReference type="EMBL" id="JARJCM010000005">
    <property type="protein sequence ID" value="KAJ7045286.1"/>
    <property type="molecule type" value="Genomic_DNA"/>
</dbReference>
<reference evidence="1" key="1">
    <citation type="submission" date="2023-03" db="EMBL/GenBank/DDBJ databases">
        <title>Massive genome expansion in bonnet fungi (Mycena s.s.) driven by repeated elements and novel gene families across ecological guilds.</title>
        <authorList>
            <consortium name="Lawrence Berkeley National Laboratory"/>
            <person name="Harder C.B."/>
            <person name="Miyauchi S."/>
            <person name="Viragh M."/>
            <person name="Kuo A."/>
            <person name="Thoen E."/>
            <person name="Andreopoulos B."/>
            <person name="Lu D."/>
            <person name="Skrede I."/>
            <person name="Drula E."/>
            <person name="Henrissat B."/>
            <person name="Morin E."/>
            <person name="Kohler A."/>
            <person name="Barry K."/>
            <person name="LaButti K."/>
            <person name="Morin E."/>
            <person name="Salamov A."/>
            <person name="Lipzen A."/>
            <person name="Mereny Z."/>
            <person name="Hegedus B."/>
            <person name="Baldrian P."/>
            <person name="Stursova M."/>
            <person name="Weitz H."/>
            <person name="Taylor A."/>
            <person name="Grigoriev I.V."/>
            <person name="Nagy L.G."/>
            <person name="Martin F."/>
            <person name="Kauserud H."/>
        </authorList>
    </citation>
    <scope>NUCLEOTIDE SEQUENCE</scope>
    <source>
        <strain evidence="1">CBHHK200</strain>
    </source>
</reference>
<keyword evidence="2" id="KW-1185">Reference proteome</keyword>
<proteinExistence type="predicted"/>
<dbReference type="AlphaFoldDB" id="A0AAD6TEW6"/>
<accession>A0AAD6TEW6</accession>
<evidence type="ECO:0000313" key="2">
    <source>
        <dbReference type="Proteomes" id="UP001218188"/>
    </source>
</evidence>
<evidence type="ECO:0000313" key="1">
    <source>
        <dbReference type="EMBL" id="KAJ7045286.1"/>
    </source>
</evidence>
<gene>
    <name evidence="1" type="ORF">C8F04DRAFT_1228295</name>
</gene>
<evidence type="ECO:0008006" key="3">
    <source>
        <dbReference type="Google" id="ProtNLM"/>
    </source>
</evidence>
<comment type="caution">
    <text evidence="1">The sequence shown here is derived from an EMBL/GenBank/DDBJ whole genome shotgun (WGS) entry which is preliminary data.</text>
</comment>
<dbReference type="Proteomes" id="UP001218188">
    <property type="component" value="Unassembled WGS sequence"/>
</dbReference>
<name>A0AAD6TEW6_9AGAR</name>
<sequence>MPMASSSNHLTPFSLLMEFLDPTLKSEVNFDGNFVDVDAQYFNPFTALRFALFIPNLQNFSATFNASTSSDITRIARGIRSCHRIVNKFPSIRNVAVEFQAIAYDARFLPSGGMNDLLKSDFQALLDTIADLPHLESLRIATGWHFDSAYMLELFPSVKPIHPPSQPTTASSLFKKPSKLYKNLFPRRTPERTAAAAPTQRTPMTFSIDTPILILPAFYPRTMSILGSRPITALRLHMLIAPMDWGTILPEIVQTVPHLAELTILGVRMPVPALIESISALHQLTLLTMDSAPDFISPPSFRAIPTPPLNSEVVSTPQSRLIMTAYLQNLTTLAVRPEHLDALLYPHNPLPALKILCLRVELLDLNSPGTSLLMRKIVHRLRATHKSLPLTFDVRANIAPEALMCRTLDIALSQGQTWDDAFGSIEHLRVRDYGEFSCAVLARWGTVFRGARKISLSGLASSSSERIIAEIHRTCPEVQTVTVDGFIEAEVGRWADTFLELPDDVLLIIFQHLGPELYALARLSRRLNLLALPVYLAQSGVPNPPELCEFRLVNHPMGGDVLSALSSAVYITQTKHLSCEFTSGGNVSCYLNHIERLTSFIRKLSSIDQVSLSLVDLGNVDSEVNELVRQRWRRTFEVLLNVVLERSCTSLTIRGAPYLKPDLSESARLVSGSTIELSALAQTNSSIHTFSFHPLTTLSHFGIRWTFSALRSSHISILIVFCSDFLDLKLVELLGKLPALTRLSLPFKADLHGNRPFVSDRIIPSLPNLRSLTTAAPFLLHFLLAENALPVLENLEIRTSAAAALPSKWSLARVLSALKERGPKLPPVITLELTLAHRQFELWLRSGGFRALIGTEVAWGEASKLINSLHLRWSIGYGVKIDACERILQAVLPHFPFLSSLSVDDGTGHEMAAQASVLALILETYPDIRSVTLNNFPVALE</sequence>
<protein>
    <recommendedName>
        <fullName evidence="3">F-box domain-containing protein</fullName>
    </recommendedName>
</protein>